<reference evidence="1 2" key="1">
    <citation type="submission" date="2024-03" db="EMBL/GenBank/DDBJ databases">
        <title>Human intestinal bacterial collection.</title>
        <authorList>
            <person name="Pauvert C."/>
            <person name="Hitch T.C.A."/>
            <person name="Clavel T."/>
        </authorList>
    </citation>
    <scope>NUCLEOTIDE SEQUENCE [LARGE SCALE GENOMIC DNA]</scope>
    <source>
        <strain evidence="1 2">CLA-AA-H78B</strain>
    </source>
</reference>
<dbReference type="EMBL" id="JBBMFC010000008">
    <property type="protein sequence ID" value="MEQ2578436.1"/>
    <property type="molecule type" value="Genomic_DNA"/>
</dbReference>
<protein>
    <submittedName>
        <fullName evidence="1">Uncharacterized protein</fullName>
    </submittedName>
</protein>
<sequence>MTLEEIRQEVQNASLVLVGLGEELTGDMAAFYQELKGLLEHKDYFIVTLKDRERLEAAGLAPEQITAPLVDPEGHESWEKYLHWLSFTLNQKLCVLELGVGFAHPQLVRFPFEKTAYFNKKSRYIRVSGKFPQLSEEIADRGTSVKEDPVKLFTAN</sequence>
<evidence type="ECO:0000313" key="1">
    <source>
        <dbReference type="EMBL" id="MEQ2578436.1"/>
    </source>
</evidence>
<dbReference type="Proteomes" id="UP001470288">
    <property type="component" value="Unassembled WGS sequence"/>
</dbReference>
<dbReference type="RefSeq" id="WP_349144149.1">
    <property type="nucleotide sequence ID" value="NZ_JBBMFC010000008.1"/>
</dbReference>
<evidence type="ECO:0000313" key="2">
    <source>
        <dbReference type="Proteomes" id="UP001470288"/>
    </source>
</evidence>
<name>A0ABV1HZS2_9FIRM</name>
<keyword evidence="2" id="KW-1185">Reference proteome</keyword>
<gene>
    <name evidence="1" type="ORF">WMO62_06195</name>
</gene>
<proteinExistence type="predicted"/>
<organism evidence="1 2">
    <name type="scientific">Hominiventricola aquisgranensis</name>
    <dbReference type="NCBI Taxonomy" id="3133164"/>
    <lineage>
        <taxon>Bacteria</taxon>
        <taxon>Bacillati</taxon>
        <taxon>Bacillota</taxon>
        <taxon>Clostridia</taxon>
        <taxon>Lachnospirales</taxon>
        <taxon>Lachnospiraceae</taxon>
        <taxon>Hominiventricola</taxon>
    </lineage>
</organism>
<comment type="caution">
    <text evidence="1">The sequence shown here is derived from an EMBL/GenBank/DDBJ whole genome shotgun (WGS) entry which is preliminary data.</text>
</comment>
<accession>A0ABV1HZS2</accession>